<feature type="transmembrane region" description="Helical" evidence="1">
    <location>
        <begin position="65"/>
        <end position="85"/>
    </location>
</feature>
<keyword evidence="1" id="KW-0472">Membrane</keyword>
<keyword evidence="1" id="KW-0812">Transmembrane</keyword>
<sequence length="153" mass="17075">MSFTPPPPPGYQPTPTSYQQMVNIPAPANSFRRPRVWVPPVIMLDAFAAGYAIPWEVGERPWVTFWRFIFPLILTAIGCGVAGFYSYRTVRGWQLCTWIAFAVSLLAIGNIWLFPVLVIPTFPMAVLAFGTVSLFIAALLGAESLKPIHYSQR</sequence>
<gene>
    <name evidence="2" type="ORF">UFOPK1807_00526</name>
</gene>
<dbReference type="EMBL" id="CAEZUI010000049">
    <property type="protein sequence ID" value="CAB4595689.1"/>
    <property type="molecule type" value="Genomic_DNA"/>
</dbReference>
<evidence type="ECO:0000313" key="2">
    <source>
        <dbReference type="EMBL" id="CAB4595689.1"/>
    </source>
</evidence>
<dbReference type="AlphaFoldDB" id="A0A6J6G7D9"/>
<proteinExistence type="predicted"/>
<protein>
    <submittedName>
        <fullName evidence="2">Unannotated protein</fullName>
    </submittedName>
</protein>
<accession>A0A6J6G7D9</accession>
<feature type="transmembrane region" description="Helical" evidence="1">
    <location>
        <begin position="124"/>
        <end position="145"/>
    </location>
</feature>
<reference evidence="2" key="1">
    <citation type="submission" date="2020-05" db="EMBL/GenBank/DDBJ databases">
        <authorList>
            <person name="Chiriac C."/>
            <person name="Salcher M."/>
            <person name="Ghai R."/>
            <person name="Kavagutti S V."/>
        </authorList>
    </citation>
    <scope>NUCLEOTIDE SEQUENCE</scope>
</reference>
<keyword evidence="1" id="KW-1133">Transmembrane helix</keyword>
<evidence type="ECO:0000256" key="1">
    <source>
        <dbReference type="SAM" id="Phobius"/>
    </source>
</evidence>
<organism evidence="2">
    <name type="scientific">freshwater metagenome</name>
    <dbReference type="NCBI Taxonomy" id="449393"/>
    <lineage>
        <taxon>unclassified sequences</taxon>
        <taxon>metagenomes</taxon>
        <taxon>ecological metagenomes</taxon>
    </lineage>
</organism>
<name>A0A6J6G7D9_9ZZZZ</name>
<feature type="transmembrane region" description="Helical" evidence="1">
    <location>
        <begin position="97"/>
        <end position="118"/>
    </location>
</feature>